<feature type="region of interest" description="Disordered" evidence="1">
    <location>
        <begin position="76"/>
        <end position="97"/>
    </location>
</feature>
<comment type="caution">
    <text evidence="2">The sequence shown here is derived from an EMBL/GenBank/DDBJ whole genome shotgun (WGS) entry which is preliminary data.</text>
</comment>
<accession>A0A2N1MAE4</accession>
<evidence type="ECO:0000313" key="2">
    <source>
        <dbReference type="EMBL" id="PKK58596.1"/>
    </source>
</evidence>
<sequence length="97" mass="11182">MEFDSNDIQDDDVNEISEQNPSEKEKETETSSLSSKSGSQKYQGYNLKGKQTRICNILDKNGKRCGKLQNTKITEFARSYQPHSKHIQKQREESVLK</sequence>
<organism evidence="2 3">
    <name type="scientific">Rhizophagus irregularis</name>
    <dbReference type="NCBI Taxonomy" id="588596"/>
    <lineage>
        <taxon>Eukaryota</taxon>
        <taxon>Fungi</taxon>
        <taxon>Fungi incertae sedis</taxon>
        <taxon>Mucoromycota</taxon>
        <taxon>Glomeromycotina</taxon>
        <taxon>Glomeromycetes</taxon>
        <taxon>Glomerales</taxon>
        <taxon>Glomeraceae</taxon>
        <taxon>Rhizophagus</taxon>
    </lineage>
</organism>
<feature type="compositionally biased region" description="Acidic residues" evidence="1">
    <location>
        <begin position="1"/>
        <end position="15"/>
    </location>
</feature>
<reference evidence="2 3" key="1">
    <citation type="submission" date="2016-04" db="EMBL/GenBank/DDBJ databases">
        <title>Genome analyses suggest a sexual origin of heterokaryosis in a supposedly ancient asexual fungus.</title>
        <authorList>
            <person name="Ropars J."/>
            <person name="Sedzielewska K."/>
            <person name="Noel J."/>
            <person name="Charron P."/>
            <person name="Farinelli L."/>
            <person name="Marton T."/>
            <person name="Kruger M."/>
            <person name="Pelin A."/>
            <person name="Brachmann A."/>
            <person name="Corradi N."/>
        </authorList>
    </citation>
    <scope>NUCLEOTIDE SEQUENCE [LARGE SCALE GENOMIC DNA]</scope>
    <source>
        <strain evidence="2 3">C2</strain>
    </source>
</reference>
<evidence type="ECO:0000313" key="3">
    <source>
        <dbReference type="Proteomes" id="UP000233469"/>
    </source>
</evidence>
<dbReference type="Proteomes" id="UP000233469">
    <property type="component" value="Unassembled WGS sequence"/>
</dbReference>
<name>A0A2N1MAE4_9GLOM</name>
<reference evidence="2 3" key="2">
    <citation type="submission" date="2017-10" db="EMBL/GenBank/DDBJ databases">
        <title>Extensive intraspecific genome diversity in a model arbuscular mycorrhizal fungus.</title>
        <authorList>
            <person name="Chen E.C.H."/>
            <person name="Morin E."/>
            <person name="Baudet D."/>
            <person name="Noel J."/>
            <person name="Ndikumana S."/>
            <person name="Charron P."/>
            <person name="St-Onge C."/>
            <person name="Giorgi J."/>
            <person name="Grigoriev I.V."/>
            <person name="Roux C."/>
            <person name="Martin F.M."/>
            <person name="Corradi N."/>
        </authorList>
    </citation>
    <scope>NUCLEOTIDE SEQUENCE [LARGE SCALE GENOMIC DNA]</scope>
    <source>
        <strain evidence="2 3">C2</strain>
    </source>
</reference>
<feature type="compositionally biased region" description="Low complexity" evidence="1">
    <location>
        <begin position="30"/>
        <end position="45"/>
    </location>
</feature>
<gene>
    <name evidence="2" type="ORF">RhiirC2_796056</name>
</gene>
<proteinExistence type="predicted"/>
<dbReference type="AlphaFoldDB" id="A0A2N1MAE4"/>
<dbReference type="EMBL" id="LLXL01003498">
    <property type="protein sequence ID" value="PKK58596.1"/>
    <property type="molecule type" value="Genomic_DNA"/>
</dbReference>
<protein>
    <submittedName>
        <fullName evidence="2">Uncharacterized protein</fullName>
    </submittedName>
</protein>
<evidence type="ECO:0000256" key="1">
    <source>
        <dbReference type="SAM" id="MobiDB-lite"/>
    </source>
</evidence>
<feature type="region of interest" description="Disordered" evidence="1">
    <location>
        <begin position="1"/>
        <end position="45"/>
    </location>
</feature>